<name>A0A2D1GPA7_9CAUD</name>
<dbReference type="EMBL" id="MF999224">
    <property type="protein sequence ID" value="ATN93886.1"/>
    <property type="molecule type" value="Genomic_DNA"/>
</dbReference>
<feature type="domain" description="YopX protein" evidence="1">
    <location>
        <begin position="6"/>
        <end position="137"/>
    </location>
</feature>
<dbReference type="InterPro" id="IPR023385">
    <property type="entry name" value="YopX-like_C"/>
</dbReference>
<sequence length="140" mass="15857">MKREIKFRAYSSHNHKMYPVSNIEWDIDGRIWVTADDGKNGIELIDEEAHLMPYTGLHDKNGREIYENDILKVTGVDGGSYVASVRWFSDEGYPAFDLGSIPETSFYGANTLATIFESGIETCEVIGNIFEDKQLLEGKR</sequence>
<dbReference type="Proteomes" id="UP000229119">
    <property type="component" value="Segment"/>
</dbReference>
<dbReference type="Gene3D" id="2.30.30.290">
    <property type="entry name" value="YopX-like domains"/>
    <property type="match status" value="1"/>
</dbReference>
<dbReference type="Pfam" id="PF09643">
    <property type="entry name" value="YopX"/>
    <property type="match status" value="1"/>
</dbReference>
<protein>
    <recommendedName>
        <fullName evidence="1">YopX protein domain-containing protein</fullName>
    </recommendedName>
</protein>
<evidence type="ECO:0000313" key="2">
    <source>
        <dbReference type="EMBL" id="ATN93886.1"/>
    </source>
</evidence>
<gene>
    <name evidence="2" type="ORF">LJ_25</name>
</gene>
<evidence type="ECO:0000259" key="1">
    <source>
        <dbReference type="Pfam" id="PF09643"/>
    </source>
</evidence>
<evidence type="ECO:0000313" key="3">
    <source>
        <dbReference type="Proteomes" id="UP000229119"/>
    </source>
</evidence>
<accession>A0A2D1GPA7</accession>
<keyword evidence="3" id="KW-1185">Reference proteome</keyword>
<reference evidence="2 3" key="1">
    <citation type="submission" date="2017-09" db="EMBL/GenBank/DDBJ databases">
        <title>Complete genomic sequence of the temperate bacteriophage LJ isolated from Lactobacillus casei.</title>
        <authorList>
            <person name="Yu M."/>
            <person name="Qi R."/>
            <person name="Jiang X."/>
            <person name="Tang T."/>
            <person name="Qiao X."/>
            <person name="Jiang Y."/>
            <person name="Wang L."/>
            <person name="Tang L."/>
            <person name="Xu Y."/>
            <person name="Li Y."/>
        </authorList>
    </citation>
    <scope>NUCLEOTIDE SEQUENCE [LARGE SCALE GENOMIC DNA]</scope>
</reference>
<dbReference type="SUPFAM" id="SSF159006">
    <property type="entry name" value="YopX-like"/>
    <property type="match status" value="1"/>
</dbReference>
<dbReference type="InterPro" id="IPR019096">
    <property type="entry name" value="YopX_protein"/>
</dbReference>
<organism evidence="2 3">
    <name type="scientific">Lactobacillus phage LJ</name>
    <dbReference type="NCBI Taxonomy" id="2041454"/>
    <lineage>
        <taxon>Viruses</taxon>
        <taxon>Duplodnaviria</taxon>
        <taxon>Heunggongvirae</taxon>
        <taxon>Uroviricota</taxon>
        <taxon>Caudoviricetes</taxon>
        <taxon>Junavirus</taxon>
        <taxon>Junavirus LJ</taxon>
    </lineage>
</organism>
<proteinExistence type="predicted"/>